<name>A0ABM3P4X3_ACIJB</name>
<reference evidence="2" key="1">
    <citation type="submission" date="2025-08" db="UniProtKB">
        <authorList>
            <consortium name="RefSeq"/>
        </authorList>
    </citation>
    <scope>IDENTIFICATION</scope>
    <source>
        <tissue evidence="2">Blood</tissue>
    </source>
</reference>
<proteinExistence type="predicted"/>
<dbReference type="GeneID" id="128313255"/>
<dbReference type="RefSeq" id="XP_053066731.1">
    <property type="nucleotide sequence ID" value="XM_053210756.1"/>
</dbReference>
<accession>A0ABM3P4X3</accession>
<organism evidence="1 2">
    <name type="scientific">Acinonyx jubatus</name>
    <name type="common">Cheetah</name>
    <dbReference type="NCBI Taxonomy" id="32536"/>
    <lineage>
        <taxon>Eukaryota</taxon>
        <taxon>Metazoa</taxon>
        <taxon>Chordata</taxon>
        <taxon>Craniata</taxon>
        <taxon>Vertebrata</taxon>
        <taxon>Euteleostomi</taxon>
        <taxon>Mammalia</taxon>
        <taxon>Eutheria</taxon>
        <taxon>Laurasiatheria</taxon>
        <taxon>Carnivora</taxon>
        <taxon>Feliformia</taxon>
        <taxon>Felidae</taxon>
        <taxon>Felinae</taxon>
        <taxon>Acinonyx</taxon>
    </lineage>
</organism>
<sequence>MCWFSVSGCYFNGLLNVREKTIMRSMANFAFHVSIICEFINKDAMKNIHDSWEKFKISTWKGIWKKFIPTLMGDFDGFKTSVGYVSTDVVGTSRELELEVEPGGGTESLQSHDQTLTDEELLLLMSKKVVS</sequence>
<gene>
    <name evidence="2" type="primary">LOC128313255</name>
</gene>
<evidence type="ECO:0000313" key="1">
    <source>
        <dbReference type="Proteomes" id="UP001652583"/>
    </source>
</evidence>
<protein>
    <submittedName>
        <fullName evidence="2">Tigger transposable element-derived protein 1-like</fullName>
    </submittedName>
</protein>
<evidence type="ECO:0000313" key="2">
    <source>
        <dbReference type="RefSeq" id="XP_053066731.1"/>
    </source>
</evidence>
<dbReference type="Proteomes" id="UP001652583">
    <property type="component" value="Chromosome E2"/>
</dbReference>
<keyword evidence="1" id="KW-1185">Reference proteome</keyword>